<feature type="active site" description="Proton acceptor" evidence="15">
    <location>
        <position position="39"/>
    </location>
</feature>
<keyword evidence="9 17" id="KW-0067">ATP-binding</keyword>
<evidence type="ECO:0000256" key="4">
    <source>
        <dbReference type="ARBA" id="ARBA00022516"/>
    </source>
</evidence>
<keyword evidence="12" id="KW-0472">Membrane</keyword>
<dbReference type="PANTHER" id="PTHR34299">
    <property type="entry name" value="DIACYLGLYCEROL KINASE"/>
    <property type="match status" value="1"/>
</dbReference>
<dbReference type="GO" id="GO:0016301">
    <property type="term" value="F:kinase activity"/>
    <property type="evidence" value="ECO:0007669"/>
    <property type="project" value="UniProtKB-KW"/>
</dbReference>
<keyword evidence="6" id="KW-0812">Transmembrane</keyword>
<feature type="binding site" evidence="17">
    <location>
        <begin position="64"/>
        <end position="65"/>
    </location>
    <ligand>
        <name>ATP</name>
        <dbReference type="ChEBI" id="CHEBI:30616"/>
    </ligand>
</feature>
<keyword evidence="14" id="KW-1208">Phospholipid metabolism</keyword>
<feature type="binding site" evidence="16">
    <location>
        <position position="39"/>
    </location>
    <ligand>
        <name>substrate</name>
    </ligand>
</feature>
<keyword evidence="3" id="KW-1003">Cell membrane</keyword>
<comment type="similarity">
    <text evidence="2">Belongs to the bacterial diacylglycerol kinase family.</text>
</comment>
<dbReference type="PANTHER" id="PTHR34299:SF1">
    <property type="entry name" value="DIACYLGLYCEROL KINASE"/>
    <property type="match status" value="1"/>
</dbReference>
<evidence type="ECO:0000256" key="16">
    <source>
        <dbReference type="PIRSR" id="PIRSR600829-2"/>
    </source>
</evidence>
<dbReference type="InterPro" id="IPR000829">
    <property type="entry name" value="DAGK"/>
</dbReference>
<dbReference type="CDD" id="cd14265">
    <property type="entry name" value="UDPK_IM_like"/>
    <property type="match status" value="1"/>
</dbReference>
<evidence type="ECO:0000256" key="12">
    <source>
        <dbReference type="ARBA" id="ARBA00023136"/>
    </source>
</evidence>
<dbReference type="AlphaFoldDB" id="A0A6M8IYH5"/>
<dbReference type="GO" id="GO:0008654">
    <property type="term" value="P:phospholipid biosynthetic process"/>
    <property type="evidence" value="ECO:0007669"/>
    <property type="project" value="UniProtKB-KW"/>
</dbReference>
<evidence type="ECO:0000256" key="13">
    <source>
        <dbReference type="ARBA" id="ARBA00023209"/>
    </source>
</evidence>
<dbReference type="KEGG" id="bwa:HLV38_01775"/>
<keyword evidence="13" id="KW-0594">Phospholipid biosynthesis</keyword>
<evidence type="ECO:0000256" key="5">
    <source>
        <dbReference type="ARBA" id="ARBA00022679"/>
    </source>
</evidence>
<keyword evidence="18" id="KW-0479">Metal-binding</keyword>
<accession>A0A6M8IYH5</accession>
<dbReference type="GO" id="GO:0046872">
    <property type="term" value="F:metal ion binding"/>
    <property type="evidence" value="ECO:0007669"/>
    <property type="project" value="UniProtKB-KW"/>
</dbReference>
<dbReference type="InterPro" id="IPR033717">
    <property type="entry name" value="UDPK"/>
</dbReference>
<evidence type="ECO:0000256" key="2">
    <source>
        <dbReference type="ARBA" id="ARBA00005967"/>
    </source>
</evidence>
<keyword evidence="20" id="KW-1185">Reference proteome</keyword>
<evidence type="ECO:0000256" key="11">
    <source>
        <dbReference type="ARBA" id="ARBA00023098"/>
    </source>
</evidence>
<evidence type="ECO:0000256" key="10">
    <source>
        <dbReference type="ARBA" id="ARBA00022989"/>
    </source>
</evidence>
<gene>
    <name evidence="19" type="ORF">HLV38_01775</name>
</gene>
<dbReference type="PROSITE" id="PS01069">
    <property type="entry name" value="DAGK_PROKAR"/>
    <property type="match status" value="1"/>
</dbReference>
<dbReference type="GO" id="GO:0005524">
    <property type="term" value="F:ATP binding"/>
    <property type="evidence" value="ECO:0007669"/>
    <property type="project" value="UniProtKB-KW"/>
</dbReference>
<evidence type="ECO:0000313" key="19">
    <source>
        <dbReference type="EMBL" id="QKF07975.1"/>
    </source>
</evidence>
<comment type="subcellular location">
    <subcellularLocation>
        <location evidence="1">Cell membrane</location>
        <topology evidence="1">Multi-pass membrane protein</topology>
    </subcellularLocation>
</comment>
<comment type="cofactor">
    <cofactor evidence="18">
        <name>Mg(2+)</name>
        <dbReference type="ChEBI" id="CHEBI:18420"/>
    </cofactor>
    <text evidence="18">Mn(2+), Zn(2+), Cd(2+) and Co(2+) support activity to lesser extents.</text>
</comment>
<evidence type="ECO:0000256" key="8">
    <source>
        <dbReference type="ARBA" id="ARBA00022777"/>
    </source>
</evidence>
<evidence type="ECO:0000256" key="15">
    <source>
        <dbReference type="PIRSR" id="PIRSR600829-1"/>
    </source>
</evidence>
<dbReference type="Proteomes" id="UP000503297">
    <property type="component" value="Chromosome"/>
</dbReference>
<evidence type="ECO:0000256" key="9">
    <source>
        <dbReference type="ARBA" id="ARBA00022840"/>
    </source>
</evidence>
<feature type="binding site" evidence="18">
    <location>
        <position position="46"/>
    </location>
    <ligand>
        <name>a divalent metal cation</name>
        <dbReference type="ChEBI" id="CHEBI:60240"/>
    </ligand>
</feature>
<evidence type="ECO:0000256" key="17">
    <source>
        <dbReference type="PIRSR" id="PIRSR600829-3"/>
    </source>
</evidence>
<evidence type="ECO:0000256" key="7">
    <source>
        <dbReference type="ARBA" id="ARBA00022741"/>
    </source>
</evidence>
<reference evidence="20" key="1">
    <citation type="submission" date="2020-05" db="EMBL/GenBank/DDBJ databases">
        <title>Novel species in genus Nocardioides.</title>
        <authorList>
            <person name="Zhang G."/>
        </authorList>
    </citation>
    <scope>NUCLEOTIDE SEQUENCE [LARGE SCALE GENOMIC DNA]</scope>
    <source>
        <strain evidence="20">zg-1050</strain>
    </source>
</reference>
<dbReference type="Gene3D" id="1.10.287.3610">
    <property type="match status" value="1"/>
</dbReference>
<keyword evidence="8 19" id="KW-0418">Kinase</keyword>
<proteinExistence type="inferred from homology"/>
<evidence type="ECO:0000256" key="14">
    <source>
        <dbReference type="ARBA" id="ARBA00023264"/>
    </source>
</evidence>
<keyword evidence="10" id="KW-1133">Transmembrane helix</keyword>
<dbReference type="EMBL" id="CP053716">
    <property type="protein sequence ID" value="QKF07975.1"/>
    <property type="molecule type" value="Genomic_DNA"/>
</dbReference>
<evidence type="ECO:0000256" key="3">
    <source>
        <dbReference type="ARBA" id="ARBA00022475"/>
    </source>
</evidence>
<keyword evidence="4" id="KW-0444">Lipid biosynthesis</keyword>
<evidence type="ECO:0000256" key="1">
    <source>
        <dbReference type="ARBA" id="ARBA00004651"/>
    </source>
</evidence>
<protein>
    <submittedName>
        <fullName evidence="19">Diacylglycerol kinase</fullName>
    </submittedName>
</protein>
<evidence type="ECO:0000256" key="18">
    <source>
        <dbReference type="PIRSR" id="PIRSR600829-4"/>
    </source>
</evidence>
<organism evidence="19 20">
    <name type="scientific">Berryella wangjianweii</name>
    <dbReference type="NCBI Taxonomy" id="2734634"/>
    <lineage>
        <taxon>Bacteria</taxon>
        <taxon>Bacillati</taxon>
        <taxon>Actinomycetota</taxon>
        <taxon>Coriobacteriia</taxon>
        <taxon>Eggerthellales</taxon>
        <taxon>Eggerthellaceae</taxon>
        <taxon>Berryella</taxon>
    </lineage>
</organism>
<evidence type="ECO:0000313" key="20">
    <source>
        <dbReference type="Proteomes" id="UP000503297"/>
    </source>
</evidence>
<keyword evidence="5" id="KW-0808">Transferase</keyword>
<dbReference type="GO" id="GO:0005886">
    <property type="term" value="C:plasma membrane"/>
    <property type="evidence" value="ECO:0007669"/>
    <property type="project" value="UniProtKB-SubCell"/>
</dbReference>
<evidence type="ECO:0000256" key="6">
    <source>
        <dbReference type="ARBA" id="ARBA00022692"/>
    </source>
</evidence>
<feature type="binding site" evidence="17">
    <location>
        <position position="46"/>
    </location>
    <ligand>
        <name>ATP</name>
        <dbReference type="ChEBI" id="CHEBI:30616"/>
    </ligand>
</feature>
<keyword evidence="7 17" id="KW-0547">Nucleotide-binding</keyword>
<dbReference type="InterPro" id="IPR036945">
    <property type="entry name" value="DAGK_sf"/>
</dbReference>
<dbReference type="Pfam" id="PF01219">
    <property type="entry name" value="DAGK_prokar"/>
    <property type="match status" value="1"/>
</dbReference>
<keyword evidence="18" id="KW-0460">Magnesium</keyword>
<sequence length="97" mass="9691">MRIHLGAAALVVVAGLVLGVSAVEWAVLAVCVGSVIGAECLNTAVEFVVDLVCPQFDERAGRAKDCAAGAVLVVAVAAAVAGLAVFTPHALDLIAPR</sequence>
<keyword evidence="11" id="KW-0443">Lipid metabolism</keyword>
<name>A0A6M8IYH5_9ACTN</name>